<dbReference type="MGI" id="MGI:1913998">
    <property type="gene designation" value="Erich2"/>
</dbReference>
<feature type="compositionally biased region" description="Acidic residues" evidence="1">
    <location>
        <begin position="401"/>
        <end position="437"/>
    </location>
</feature>
<accession>D3Z5X9</accession>
<feature type="compositionally biased region" description="Polar residues" evidence="1">
    <location>
        <begin position="114"/>
        <end position="124"/>
    </location>
</feature>
<dbReference type="GeneID" id="66748"/>
<dbReference type="Ensembl" id="ENSMUST00000134607.8">
    <property type="protein sequence ID" value="ENSMUSP00000122481.2"/>
    <property type="gene ID" value="ENSMUSG00000075302.11"/>
</dbReference>
<dbReference type="CTD" id="285141"/>
<reference evidence="2 4" key="1">
    <citation type="journal article" date="2009" name="PLoS Biol.">
        <title>Lineage-specific biology revealed by a finished genome assembly of the mouse.</title>
        <authorList>
            <consortium name="Mouse Genome Sequencing Consortium"/>
            <person name="Church D.M."/>
            <person name="Goodstadt L."/>
            <person name="Hillier L.W."/>
            <person name="Zody M.C."/>
            <person name="Goldstein S."/>
            <person name="She X."/>
            <person name="Bult C.J."/>
            <person name="Agarwala R."/>
            <person name="Cherry J.L."/>
            <person name="DiCuccio M."/>
            <person name="Hlavina W."/>
            <person name="Kapustin Y."/>
            <person name="Meric P."/>
            <person name="Maglott D."/>
            <person name="Birtle Z."/>
            <person name="Marques A.C."/>
            <person name="Graves T."/>
            <person name="Zhou S."/>
            <person name="Teague B."/>
            <person name="Potamousis K."/>
            <person name="Churas C."/>
            <person name="Place M."/>
            <person name="Herschleb J."/>
            <person name="Runnheim R."/>
            <person name="Forrest D."/>
            <person name="Amos-Landgraf J."/>
            <person name="Schwartz D.C."/>
            <person name="Cheng Z."/>
            <person name="Lindblad-Toh K."/>
            <person name="Eichler E.E."/>
            <person name="Ponting C.P."/>
        </authorList>
    </citation>
    <scope>NUCLEOTIDE SEQUENCE [LARGE SCALE GENOMIC DNA]</scope>
    <source>
        <strain evidence="2 4">C57BL/6J</strain>
    </source>
</reference>
<feature type="compositionally biased region" description="Polar residues" evidence="1">
    <location>
        <begin position="263"/>
        <end position="277"/>
    </location>
</feature>
<evidence type="ECO:0000313" key="3">
    <source>
        <dbReference type="MGI" id="MGI:1913998"/>
    </source>
</evidence>
<keyword evidence="5" id="KW-1267">Proteomics identification</keyword>
<feature type="region of interest" description="Disordered" evidence="1">
    <location>
        <begin position="319"/>
        <end position="348"/>
    </location>
</feature>
<dbReference type="HOGENOM" id="CLU_679654_0_0_1"/>
<dbReference type="OrthoDB" id="9950633at2759"/>
<dbReference type="BioGRID-ORCS" id="66748">
    <property type="hits" value="0 hits in 76 CRISPR screens"/>
</dbReference>
<dbReference type="GlyGen" id="D3Z5X9">
    <property type="glycosylation" value="1 site"/>
</dbReference>
<feature type="compositionally biased region" description="Low complexity" evidence="1">
    <location>
        <begin position="86"/>
        <end position="95"/>
    </location>
</feature>
<protein>
    <submittedName>
        <fullName evidence="2">Glutamate rich 2</fullName>
    </submittedName>
</protein>
<dbReference type="AGR" id="MGI:1913998"/>
<sequence>MDTDLPVTLSPAFLKVTRIRGQACPRVCAPNLPRSATPSSSGRWATRAARSALRVVPAAGTVPAPLPPRALRPAPGPPRSAPLAPPLRRAVQSLGSSGGSRGSSRSPSGLHGNAASQARNSEPTASAERGWPSWSALRGNNLAGRPEGWSCGTARLSKYCPRSLSPEFCIPEIPSNYLDKTDVQASKSRQNGRLLLYDPKEKLMSGANKEKSHKAPFGRRPRLSNKLYTSPAQIPGGANAFSAKKEASSKKSEDKVSFKSIENRPSSRSTENKDVLTNQQSGLWSSSFLKESAGETSKDLVLAKQEGNSDYCLKDIEENLSDSTDGDGEEDSSNDDDEGPTKKATQAPLELMAEFLRAEMGRDYQLAKKLCQMILIYEPENPVAKEFFSLIEEILLKEKAQDEEDEEDSDEDSSSESEVDSSEDGSEDSSDECEDGS</sequence>
<evidence type="ECO:0007829" key="5">
    <source>
        <dbReference type="ProteomicsDB" id="D3Z5X9"/>
    </source>
</evidence>
<dbReference type="ExpressionAtlas" id="D3Z5X9">
    <property type="expression patterns" value="baseline and differential"/>
</dbReference>
<feature type="region of interest" description="Disordered" evidence="1">
    <location>
        <begin position="398"/>
        <end position="437"/>
    </location>
</feature>
<dbReference type="Bgee" id="ENSMUSG00000075302">
    <property type="expression patterns" value="Expressed in seminiferous tubule of testis and 70 other cell types or tissues"/>
</dbReference>
<feature type="compositionally biased region" description="Pro residues" evidence="1">
    <location>
        <begin position="64"/>
        <end position="85"/>
    </location>
</feature>
<dbReference type="PANTHER" id="PTHR21520:SF2">
    <property type="entry name" value="GLUTAMATE-RICH PROTEIN 2"/>
    <property type="match status" value="1"/>
</dbReference>
<evidence type="ECO:0000256" key="1">
    <source>
        <dbReference type="SAM" id="MobiDB-lite"/>
    </source>
</evidence>
<dbReference type="ProteomicsDB" id="320738"/>
<organism evidence="2 4">
    <name type="scientific">Mus musculus</name>
    <name type="common">Mouse</name>
    <dbReference type="NCBI Taxonomy" id="10090"/>
    <lineage>
        <taxon>Eukaryota</taxon>
        <taxon>Metazoa</taxon>
        <taxon>Chordata</taxon>
        <taxon>Craniata</taxon>
        <taxon>Vertebrata</taxon>
        <taxon>Euteleostomi</taxon>
        <taxon>Mammalia</taxon>
        <taxon>Eutheria</taxon>
        <taxon>Euarchontoglires</taxon>
        <taxon>Glires</taxon>
        <taxon>Rodentia</taxon>
        <taxon>Myomorpha</taxon>
        <taxon>Muroidea</taxon>
        <taxon>Muridae</taxon>
        <taxon>Murinae</taxon>
        <taxon>Mus</taxon>
        <taxon>Mus</taxon>
    </lineage>
</organism>
<gene>
    <name evidence="2 3" type="primary">Erich2</name>
    <name evidence="3" type="synonym">4933404M02Rik</name>
</gene>
<reference evidence="2 4" key="2">
    <citation type="journal article" date="2011" name="PLoS Biol.">
        <title>Modernizing reference genome assemblies.</title>
        <authorList>
            <person name="Church D.M."/>
            <person name="Schneider V.A."/>
            <person name="Graves T."/>
            <person name="Auger K."/>
            <person name="Cunningham F."/>
            <person name="Bouk N."/>
            <person name="Chen H.C."/>
            <person name="Agarwala R."/>
            <person name="McLaren W.M."/>
            <person name="Ritchie G.R."/>
            <person name="Albracht D."/>
            <person name="Kremitzki M."/>
            <person name="Rock S."/>
            <person name="Kotkiewicz H."/>
            <person name="Kremitzki C."/>
            <person name="Wollam A."/>
            <person name="Trani L."/>
            <person name="Fulton L."/>
            <person name="Fulton R."/>
            <person name="Matthews L."/>
            <person name="Whitehead S."/>
            <person name="Chow W."/>
            <person name="Torrance J."/>
            <person name="Dunn M."/>
            <person name="Harden G."/>
            <person name="Threadgold G."/>
            <person name="Wood J."/>
            <person name="Collins J."/>
            <person name="Heath P."/>
            <person name="Griffiths G."/>
            <person name="Pelan S."/>
            <person name="Grafham D."/>
            <person name="Eichler E.E."/>
            <person name="Weinstock G."/>
            <person name="Mardis E.R."/>
            <person name="Wilson R.K."/>
            <person name="Howe K."/>
            <person name="Flicek P."/>
            <person name="Hubbard T."/>
        </authorList>
    </citation>
    <scope>NUCLEOTIDE SEQUENCE [LARGE SCALE GENOMIC DNA]</scope>
    <source>
        <strain evidence="2 4">C57BL/6J</strain>
    </source>
</reference>
<feature type="region of interest" description="Disordered" evidence="1">
    <location>
        <begin position="198"/>
        <end position="277"/>
    </location>
</feature>
<dbReference type="InterPro" id="IPR026703">
    <property type="entry name" value="ERICH2"/>
</dbReference>
<reference evidence="2" key="4">
    <citation type="submission" date="2025-09" db="UniProtKB">
        <authorList>
            <consortium name="Ensembl"/>
        </authorList>
    </citation>
    <scope>IDENTIFICATION</scope>
    <source>
        <strain evidence="2">C57BL/6J</strain>
    </source>
</reference>
<proteinExistence type="evidence at protein level"/>
<dbReference type="GeneTree" id="ENSGT00390000017846"/>
<keyword evidence="4" id="KW-1185">Reference proteome</keyword>
<feature type="compositionally biased region" description="Basic residues" evidence="1">
    <location>
        <begin position="211"/>
        <end position="223"/>
    </location>
</feature>
<dbReference type="SMR" id="D3Z5X9"/>
<feature type="region of interest" description="Disordered" evidence="1">
    <location>
        <begin position="60"/>
        <end position="134"/>
    </location>
</feature>
<dbReference type="AlphaFoldDB" id="D3Z5X9"/>
<dbReference type="PANTHER" id="PTHR21520">
    <property type="entry name" value="GLUTAMATE-RICH PROTEIN 2"/>
    <property type="match status" value="1"/>
</dbReference>
<dbReference type="Proteomes" id="UP000000589">
    <property type="component" value="Chromosome 2"/>
</dbReference>
<feature type="compositionally biased region" description="Basic and acidic residues" evidence="1">
    <location>
        <begin position="243"/>
        <end position="257"/>
    </location>
</feature>
<evidence type="ECO:0000313" key="4">
    <source>
        <dbReference type="Proteomes" id="UP000000589"/>
    </source>
</evidence>
<dbReference type="RefSeq" id="XP_006500093.1">
    <property type="nucleotide sequence ID" value="XM_006500030.3"/>
</dbReference>
<dbReference type="Antibodypedia" id="57714">
    <property type="antibodies" value="11 antibodies from 7 providers"/>
</dbReference>
<dbReference type="VEuPathDB" id="HostDB:ENSMUSG00000075302"/>
<feature type="compositionally biased region" description="Acidic residues" evidence="1">
    <location>
        <begin position="319"/>
        <end position="338"/>
    </location>
</feature>
<reference evidence="2" key="3">
    <citation type="submission" date="2025-08" db="UniProtKB">
        <authorList>
            <consortium name="Ensembl"/>
        </authorList>
    </citation>
    <scope>IDENTIFICATION</scope>
    <source>
        <strain evidence="2">C57BL/6J</strain>
    </source>
</reference>
<name>D3Z5X9_MOUSE</name>
<evidence type="ECO:0000313" key="2">
    <source>
        <dbReference type="Ensembl" id="ENSMUSP00000122481.2"/>
    </source>
</evidence>